<keyword evidence="2" id="KW-1003">Cell membrane</keyword>
<protein>
    <submittedName>
        <fullName evidence="10">MacB-like periplasmic core domain containing protein</fullName>
    </submittedName>
</protein>
<feature type="domain" description="MacB-like periplasmic core" evidence="9">
    <location>
        <begin position="28"/>
        <end position="252"/>
    </location>
</feature>
<evidence type="ECO:0000313" key="11">
    <source>
        <dbReference type="Proteomes" id="UP000029868"/>
    </source>
</evidence>
<evidence type="ECO:0000313" key="10">
    <source>
        <dbReference type="EMBL" id="KGJ92828.1"/>
    </source>
</evidence>
<evidence type="ECO:0000259" key="8">
    <source>
        <dbReference type="Pfam" id="PF02687"/>
    </source>
</evidence>
<comment type="similarity">
    <text evidence="6">Belongs to the ABC-4 integral membrane protein family.</text>
</comment>
<dbReference type="InterPro" id="IPR025857">
    <property type="entry name" value="MacB_PCD"/>
</dbReference>
<feature type="transmembrane region" description="Helical" evidence="7">
    <location>
        <begin position="787"/>
        <end position="810"/>
    </location>
</feature>
<dbReference type="InterPro" id="IPR050250">
    <property type="entry name" value="Macrolide_Exporter_MacB"/>
</dbReference>
<organism evidence="10 11">
    <name type="scientific">Colwellia psychrerythraea</name>
    <name type="common">Vibrio psychroerythus</name>
    <dbReference type="NCBI Taxonomy" id="28229"/>
    <lineage>
        <taxon>Bacteria</taxon>
        <taxon>Pseudomonadati</taxon>
        <taxon>Pseudomonadota</taxon>
        <taxon>Gammaproteobacteria</taxon>
        <taxon>Alteromonadales</taxon>
        <taxon>Colwelliaceae</taxon>
        <taxon>Colwellia</taxon>
    </lineage>
</organism>
<feature type="transmembrane region" description="Helical" evidence="7">
    <location>
        <begin position="745"/>
        <end position="775"/>
    </location>
</feature>
<evidence type="ECO:0000256" key="1">
    <source>
        <dbReference type="ARBA" id="ARBA00004651"/>
    </source>
</evidence>
<feature type="domain" description="MacB-like periplasmic core" evidence="9">
    <location>
        <begin position="445"/>
        <end position="660"/>
    </location>
</feature>
<evidence type="ECO:0000256" key="2">
    <source>
        <dbReference type="ARBA" id="ARBA00022475"/>
    </source>
</evidence>
<sequence length="826" mass="91217">MNLFFSSLSYSVKQAYKSLQQTPSFVFSVITTMSITLGALLCVLTLAYVMLFKPLPYPDAEHLVKVDHIMTKKDGSRTDPLFSYPSMMYLVNNQTLFSDIALSSYDKQILTSHTSQPTMLTTYVTPAWFELFQVPMELGRAFAKDVDIKNDVPEAVLSFDTWQQAFNNDENIIGKTVRFRDVSFKVIGVSAQSFIEPQLIKAGYKSQVWLTWDFNRTSARARKDWGSINENLIFVAKLDKNNSTAQAEQQLSPSVNAKWQEGVASDAFYDGWRVDIQVSQLKSAILSNHQQSVLLLLAGVFGLVLIACSNIANLFIARMAQLQKTLAISAAVGAKKSQLFKLLLAESSLLMFASLMIALIFASVGFVVLQQNLAQVFPRVDEVVLSTFTLSSAILFATMFTLFFALLGNKMINYRAISQHLHGSGKGVDMQISKKVRYSLIVSQVAIASVLVFGNLSLFTEALKVINEPVGVNTANFVDIDFSTKRRPTQEEIDGPVLGTAIKNSLLALPQVAAVSNSQSPLSGFYEMALTNVATNEHMLPGVKWIDESYFQLIEQPLLAGDYFTVSDIREGFTGPEGKIDNMVMIINDTLAKKVVPQGASLDYALGKKFKMDERGVFTVIGIVKGMKMPGVSNIPVRAYVPSSVHSISMTVKLKPNQTLSREQVITAVNEVTSLFALFSMKDVAEIHQQLLFSERATAITTGTLALLTILLAALGLYGILSYSTQMRRYEIGTRLALGAKRRDIVNLIVFDNLIAVIIGIIISIVILIGLMMAFNEQLESIINVSLLPLFLLTLLLISGIAFNACYLPLRTYINKPALYSLRGSE</sequence>
<evidence type="ECO:0000256" key="3">
    <source>
        <dbReference type="ARBA" id="ARBA00022692"/>
    </source>
</evidence>
<comment type="subcellular location">
    <subcellularLocation>
        <location evidence="1">Cell membrane</location>
        <topology evidence="1">Multi-pass membrane protein</topology>
    </subcellularLocation>
</comment>
<dbReference type="PANTHER" id="PTHR30572">
    <property type="entry name" value="MEMBRANE COMPONENT OF TRANSPORTER-RELATED"/>
    <property type="match status" value="1"/>
</dbReference>
<dbReference type="GO" id="GO:0005886">
    <property type="term" value="C:plasma membrane"/>
    <property type="evidence" value="ECO:0007669"/>
    <property type="project" value="UniProtKB-SubCell"/>
</dbReference>
<name>A0A099KT31_COLPS</name>
<dbReference type="OrthoDB" id="5711186at2"/>
<proteinExistence type="inferred from homology"/>
<feature type="transmembrane region" description="Helical" evidence="7">
    <location>
        <begin position="438"/>
        <end position="459"/>
    </location>
</feature>
<feature type="transmembrane region" description="Helical" evidence="7">
    <location>
        <begin position="383"/>
        <end position="407"/>
    </location>
</feature>
<comment type="caution">
    <text evidence="10">The sequence shown here is derived from an EMBL/GenBank/DDBJ whole genome shotgun (WGS) entry which is preliminary data.</text>
</comment>
<dbReference type="InterPro" id="IPR003838">
    <property type="entry name" value="ABC3_permease_C"/>
</dbReference>
<accession>A0A099KT31</accession>
<dbReference type="AlphaFoldDB" id="A0A099KT31"/>
<dbReference type="Pfam" id="PF02687">
    <property type="entry name" value="FtsX"/>
    <property type="match status" value="2"/>
</dbReference>
<keyword evidence="5 7" id="KW-0472">Membrane</keyword>
<feature type="transmembrane region" description="Helical" evidence="7">
    <location>
        <begin position="349"/>
        <end position="371"/>
    </location>
</feature>
<feature type="domain" description="ABC3 transporter permease C-terminal" evidence="8">
    <location>
        <begin position="300"/>
        <end position="406"/>
    </location>
</feature>
<evidence type="ECO:0000256" key="4">
    <source>
        <dbReference type="ARBA" id="ARBA00022989"/>
    </source>
</evidence>
<evidence type="ECO:0000259" key="9">
    <source>
        <dbReference type="Pfam" id="PF12704"/>
    </source>
</evidence>
<dbReference type="EMBL" id="JQEC01000029">
    <property type="protein sequence ID" value="KGJ92828.1"/>
    <property type="molecule type" value="Genomic_DNA"/>
</dbReference>
<evidence type="ECO:0000256" key="5">
    <source>
        <dbReference type="ARBA" id="ARBA00023136"/>
    </source>
</evidence>
<keyword evidence="4 7" id="KW-1133">Transmembrane helix</keyword>
<dbReference type="PANTHER" id="PTHR30572:SF4">
    <property type="entry name" value="ABC TRANSPORTER PERMEASE YTRF"/>
    <property type="match status" value="1"/>
</dbReference>
<dbReference type="Proteomes" id="UP000029868">
    <property type="component" value="Unassembled WGS sequence"/>
</dbReference>
<dbReference type="GO" id="GO:0022857">
    <property type="term" value="F:transmembrane transporter activity"/>
    <property type="evidence" value="ECO:0007669"/>
    <property type="project" value="TreeGrafter"/>
</dbReference>
<evidence type="ECO:0000256" key="6">
    <source>
        <dbReference type="ARBA" id="ARBA00038076"/>
    </source>
</evidence>
<feature type="domain" description="ABC3 transporter permease C-terminal" evidence="8">
    <location>
        <begin position="704"/>
        <end position="817"/>
    </location>
</feature>
<dbReference type="PATRIC" id="fig|28229.3.peg.2370"/>
<gene>
    <name evidence="10" type="ORF">GAB14E_2744</name>
</gene>
<dbReference type="RefSeq" id="WP_033082402.1">
    <property type="nucleotide sequence ID" value="NZ_JQEC01000029.1"/>
</dbReference>
<reference evidence="10 11" key="1">
    <citation type="submission" date="2014-08" db="EMBL/GenBank/DDBJ databases">
        <title>Genomic and Phenotypic Diversity of Colwellia psychrerythraea strains from Disparate Marine Basins.</title>
        <authorList>
            <person name="Techtmann S.M."/>
            <person name="Stelling S.C."/>
            <person name="Utturkar S.M."/>
            <person name="Alshibli N."/>
            <person name="Harris A."/>
            <person name="Brown S.D."/>
            <person name="Hazen T.C."/>
        </authorList>
    </citation>
    <scope>NUCLEOTIDE SEQUENCE [LARGE SCALE GENOMIC DNA]</scope>
    <source>
        <strain evidence="10 11">GAB14E</strain>
    </source>
</reference>
<feature type="transmembrane region" description="Helical" evidence="7">
    <location>
        <begin position="293"/>
        <end position="316"/>
    </location>
</feature>
<dbReference type="Pfam" id="PF12704">
    <property type="entry name" value="MacB_PCD"/>
    <property type="match status" value="2"/>
</dbReference>
<feature type="transmembrane region" description="Helical" evidence="7">
    <location>
        <begin position="705"/>
        <end position="724"/>
    </location>
</feature>
<feature type="transmembrane region" description="Helical" evidence="7">
    <location>
        <begin position="25"/>
        <end position="51"/>
    </location>
</feature>
<evidence type="ECO:0000256" key="7">
    <source>
        <dbReference type="SAM" id="Phobius"/>
    </source>
</evidence>
<keyword evidence="3 7" id="KW-0812">Transmembrane</keyword>